<feature type="transmembrane region" description="Helical" evidence="5">
    <location>
        <begin position="400"/>
        <end position="419"/>
    </location>
</feature>
<dbReference type="AlphaFoldDB" id="A0A3M8LMS6"/>
<dbReference type="OrthoDB" id="7375466at2"/>
<proteinExistence type="predicted"/>
<evidence type="ECO:0000256" key="4">
    <source>
        <dbReference type="ARBA" id="ARBA00023136"/>
    </source>
</evidence>
<evidence type="ECO:0000313" key="8">
    <source>
        <dbReference type="Proteomes" id="UP000279859"/>
    </source>
</evidence>
<feature type="transmembrane region" description="Helical" evidence="5">
    <location>
        <begin position="217"/>
        <end position="236"/>
    </location>
</feature>
<comment type="caution">
    <text evidence="7">The sequence shown here is derived from an EMBL/GenBank/DDBJ whole genome shotgun (WGS) entry which is preliminary data.</text>
</comment>
<dbReference type="Gene3D" id="1.20.1250.20">
    <property type="entry name" value="MFS general substrate transporter like domains"/>
    <property type="match status" value="1"/>
</dbReference>
<feature type="transmembrane region" description="Helical" evidence="5">
    <location>
        <begin position="296"/>
        <end position="312"/>
    </location>
</feature>
<dbReference type="CDD" id="cd17321">
    <property type="entry name" value="MFS_MMR_MDR_like"/>
    <property type="match status" value="1"/>
</dbReference>
<dbReference type="Pfam" id="PF07690">
    <property type="entry name" value="MFS_1"/>
    <property type="match status" value="2"/>
</dbReference>
<feature type="transmembrane region" description="Helical" evidence="5">
    <location>
        <begin position="190"/>
        <end position="211"/>
    </location>
</feature>
<feature type="transmembrane region" description="Helical" evidence="5">
    <location>
        <begin position="82"/>
        <end position="103"/>
    </location>
</feature>
<feature type="transmembrane region" description="Helical" evidence="5">
    <location>
        <begin position="57"/>
        <end position="76"/>
    </location>
</feature>
<keyword evidence="8" id="KW-1185">Reference proteome</keyword>
<keyword evidence="3 5" id="KW-1133">Transmembrane helix</keyword>
<evidence type="ECO:0000259" key="6">
    <source>
        <dbReference type="PROSITE" id="PS50850"/>
    </source>
</evidence>
<gene>
    <name evidence="7" type="ORF">EEJ31_02800</name>
</gene>
<evidence type="ECO:0000256" key="5">
    <source>
        <dbReference type="SAM" id="Phobius"/>
    </source>
</evidence>
<keyword evidence="4 5" id="KW-0472">Membrane</keyword>
<organism evidence="7 8">
    <name type="scientific">Cryobacterium tepidiphilum</name>
    <dbReference type="NCBI Taxonomy" id="2486026"/>
    <lineage>
        <taxon>Bacteria</taxon>
        <taxon>Bacillati</taxon>
        <taxon>Actinomycetota</taxon>
        <taxon>Actinomycetes</taxon>
        <taxon>Micrococcales</taxon>
        <taxon>Microbacteriaceae</taxon>
        <taxon>Cryobacterium</taxon>
    </lineage>
</organism>
<feature type="domain" description="Major facilitator superfamily (MFS) profile" evidence="6">
    <location>
        <begin position="1"/>
        <end position="452"/>
    </location>
</feature>
<feature type="transmembrane region" description="Helical" evidence="5">
    <location>
        <begin position="264"/>
        <end position="284"/>
    </location>
</feature>
<evidence type="ECO:0000256" key="1">
    <source>
        <dbReference type="ARBA" id="ARBA00004651"/>
    </source>
</evidence>
<evidence type="ECO:0000256" key="2">
    <source>
        <dbReference type="ARBA" id="ARBA00022692"/>
    </source>
</evidence>
<reference evidence="7 8" key="1">
    <citation type="submission" date="2018-11" db="EMBL/GenBank/DDBJ databases">
        <title>Cryobacterium sp. nov., isolated from rhizosphere soil of lettuce.</title>
        <authorList>
            <person name="Wang Y."/>
        </authorList>
    </citation>
    <scope>NUCLEOTIDE SEQUENCE [LARGE SCALE GENOMIC DNA]</scope>
    <source>
        <strain evidence="7 8">NEAU-85</strain>
    </source>
</reference>
<evidence type="ECO:0000256" key="3">
    <source>
        <dbReference type="ARBA" id="ARBA00022989"/>
    </source>
</evidence>
<feature type="transmembrane region" description="Helical" evidence="5">
    <location>
        <begin position="115"/>
        <end position="137"/>
    </location>
</feature>
<dbReference type="SUPFAM" id="SSF103473">
    <property type="entry name" value="MFS general substrate transporter"/>
    <property type="match status" value="2"/>
</dbReference>
<dbReference type="PROSITE" id="PS50850">
    <property type="entry name" value="MFS"/>
    <property type="match status" value="1"/>
</dbReference>
<sequence length="453" mass="47835">MSLVGVSIVNVALPSIQSALDATQSQLQWVLSGYALTFGVGLVAAGRAGDIFGRGPLFIAGVALFTASSIAAGLAPDPLSLNIARAVQGIGSGLLSPQAVGMIQHYFRGAERGRAFGIFGSAVGVSVAVGPLLGGLLIEAAGPEQGWRWTFLINIPVGVIAIILAWVWIPRPLFNRHLPDGPGLPRPRHDLDPVGAVLLGLAVLAVLLPFVEAESHPAVWFALPLGILLVALWLWWERRYKERGNSPMVDLAIFRTPSFANGSLLITLYFMGVTSVWVLVALYMQDGLDHSAFESGFVGLPSSVLAAVTALWSGRNVARLGRKVVIAGMYSAILGLLLSILVVWLHAGGHASEWWLLLSLSFVGIAQGSVISPNQTLTLADVPLRYAGSSGGIMQTGQRIGTSVGIAVITAVTFGVLSASNWTVAFSTGFAVIIVVVMLALLIAYADLRQRRR</sequence>
<name>A0A3M8LMS6_9MICO</name>
<dbReference type="InterPro" id="IPR001958">
    <property type="entry name" value="Tet-R_TetA/multi-R_MdtG-like"/>
</dbReference>
<dbReference type="PANTHER" id="PTHR42718:SF39">
    <property type="entry name" value="ACTINORHODIN TRANSPORTER-RELATED"/>
    <property type="match status" value="1"/>
</dbReference>
<dbReference type="EMBL" id="RDSR01000003">
    <property type="protein sequence ID" value="RNE66827.1"/>
    <property type="molecule type" value="Genomic_DNA"/>
</dbReference>
<dbReference type="Gene3D" id="1.20.1720.10">
    <property type="entry name" value="Multidrug resistance protein D"/>
    <property type="match status" value="1"/>
</dbReference>
<feature type="transmembrane region" description="Helical" evidence="5">
    <location>
        <begin position="324"/>
        <end position="347"/>
    </location>
</feature>
<evidence type="ECO:0000313" key="7">
    <source>
        <dbReference type="EMBL" id="RNE66827.1"/>
    </source>
</evidence>
<dbReference type="PANTHER" id="PTHR42718">
    <property type="entry name" value="MAJOR FACILITATOR SUPERFAMILY MULTIDRUG TRANSPORTER MFSC"/>
    <property type="match status" value="1"/>
</dbReference>
<dbReference type="InterPro" id="IPR020846">
    <property type="entry name" value="MFS_dom"/>
</dbReference>
<dbReference type="Proteomes" id="UP000279859">
    <property type="component" value="Unassembled WGS sequence"/>
</dbReference>
<keyword evidence="2 5" id="KW-0812">Transmembrane</keyword>
<dbReference type="GO" id="GO:0022857">
    <property type="term" value="F:transmembrane transporter activity"/>
    <property type="evidence" value="ECO:0007669"/>
    <property type="project" value="InterPro"/>
</dbReference>
<dbReference type="PRINTS" id="PR01035">
    <property type="entry name" value="TCRTETA"/>
</dbReference>
<dbReference type="GO" id="GO:0005886">
    <property type="term" value="C:plasma membrane"/>
    <property type="evidence" value="ECO:0007669"/>
    <property type="project" value="UniProtKB-SubCell"/>
</dbReference>
<feature type="transmembrane region" description="Helical" evidence="5">
    <location>
        <begin position="353"/>
        <end position="371"/>
    </location>
</feature>
<protein>
    <submittedName>
        <fullName evidence="7">MFS transporter</fullName>
    </submittedName>
</protein>
<feature type="transmembrane region" description="Helical" evidence="5">
    <location>
        <begin position="425"/>
        <end position="446"/>
    </location>
</feature>
<feature type="transmembrane region" description="Helical" evidence="5">
    <location>
        <begin position="149"/>
        <end position="169"/>
    </location>
</feature>
<dbReference type="InterPro" id="IPR011701">
    <property type="entry name" value="MFS"/>
</dbReference>
<dbReference type="InterPro" id="IPR036259">
    <property type="entry name" value="MFS_trans_sf"/>
</dbReference>
<feature type="transmembrane region" description="Helical" evidence="5">
    <location>
        <begin position="28"/>
        <end position="45"/>
    </location>
</feature>
<comment type="subcellular location">
    <subcellularLocation>
        <location evidence="1">Cell membrane</location>
        <topology evidence="1">Multi-pass membrane protein</topology>
    </subcellularLocation>
</comment>
<accession>A0A3M8LMS6</accession>